<organism evidence="1 3">
    <name type="scientific">Avibacterium gallinarum</name>
    <name type="common">Pasteurella gallinarum</name>
    <dbReference type="NCBI Taxonomy" id="755"/>
    <lineage>
        <taxon>Bacteria</taxon>
        <taxon>Pseudomonadati</taxon>
        <taxon>Pseudomonadota</taxon>
        <taxon>Gammaproteobacteria</taxon>
        <taxon>Pasteurellales</taxon>
        <taxon>Pasteurellaceae</taxon>
        <taxon>Avibacterium</taxon>
    </lineage>
</organism>
<sequence length="72" mass="8259">MIGNNPNATPNRAKASILEAHSEANQNINNLKFVYKVKDNGEKNEKWLNTEDILKNTYPEGVRKFNEVNKDK</sequence>
<keyword evidence="4" id="KW-1185">Reference proteome</keyword>
<dbReference type="EMBL" id="SNXJ01000009">
    <property type="protein sequence ID" value="TDP27793.1"/>
    <property type="molecule type" value="Genomic_DNA"/>
</dbReference>
<dbReference type="AlphaFoldDB" id="A0A379AVL0"/>
<reference evidence="1 3" key="1">
    <citation type="submission" date="2018-06" db="EMBL/GenBank/DDBJ databases">
        <authorList>
            <consortium name="Pathogen Informatics"/>
            <person name="Doyle S."/>
        </authorList>
    </citation>
    <scope>NUCLEOTIDE SEQUENCE [LARGE SCALE GENOMIC DNA]</scope>
    <source>
        <strain evidence="1 3">NCTC11188</strain>
    </source>
</reference>
<protein>
    <submittedName>
        <fullName evidence="1">Uncharacterized protein</fullName>
    </submittedName>
</protein>
<dbReference type="RefSeq" id="WP_103852730.1">
    <property type="nucleotide sequence ID" value="NZ_PQVJ01000003.1"/>
</dbReference>
<evidence type="ECO:0000313" key="3">
    <source>
        <dbReference type="Proteomes" id="UP000255113"/>
    </source>
</evidence>
<proteinExistence type="predicted"/>
<evidence type="ECO:0000313" key="4">
    <source>
        <dbReference type="Proteomes" id="UP000294683"/>
    </source>
</evidence>
<evidence type="ECO:0000313" key="2">
    <source>
        <dbReference type="EMBL" id="TDP27793.1"/>
    </source>
</evidence>
<gene>
    <name evidence="2" type="ORF">EV689_10952</name>
    <name evidence="1" type="ORF">NCTC11188_00362</name>
</gene>
<dbReference type="EMBL" id="UGSQ01000003">
    <property type="protein sequence ID" value="SUB26031.1"/>
    <property type="molecule type" value="Genomic_DNA"/>
</dbReference>
<evidence type="ECO:0000313" key="1">
    <source>
        <dbReference type="EMBL" id="SUB26031.1"/>
    </source>
</evidence>
<dbReference type="Proteomes" id="UP000255113">
    <property type="component" value="Unassembled WGS sequence"/>
</dbReference>
<reference evidence="2 4" key="2">
    <citation type="submission" date="2019-03" db="EMBL/GenBank/DDBJ databases">
        <title>Genomic Encyclopedia of Type Strains, Phase IV (KMG-IV): sequencing the most valuable type-strain genomes for metagenomic binning, comparative biology and taxonomic classification.</title>
        <authorList>
            <person name="Goeker M."/>
        </authorList>
    </citation>
    <scope>NUCLEOTIDE SEQUENCE [LARGE SCALE GENOMIC DNA]</scope>
    <source>
        <strain evidence="2 4">DSM 17481</strain>
    </source>
</reference>
<dbReference type="Proteomes" id="UP000294683">
    <property type="component" value="Unassembled WGS sequence"/>
</dbReference>
<name>A0A379AVL0_AVIGA</name>
<accession>A0A379AVL0</accession>